<protein>
    <submittedName>
        <fullName evidence="3">PorT family protein</fullName>
    </submittedName>
</protein>
<gene>
    <name evidence="3" type="ORF">J2I48_24865</name>
</gene>
<name>A0A939GDA3_9BACT</name>
<organism evidence="3 4">
    <name type="scientific">Fibrella aquatilis</name>
    <dbReference type="NCBI Taxonomy" id="2817059"/>
    <lineage>
        <taxon>Bacteria</taxon>
        <taxon>Pseudomonadati</taxon>
        <taxon>Bacteroidota</taxon>
        <taxon>Cytophagia</taxon>
        <taxon>Cytophagales</taxon>
        <taxon>Spirosomataceae</taxon>
        <taxon>Fibrella</taxon>
    </lineage>
</organism>
<evidence type="ECO:0000259" key="2">
    <source>
        <dbReference type="Pfam" id="PF13568"/>
    </source>
</evidence>
<dbReference type="Pfam" id="PF13568">
    <property type="entry name" value="OMP_b-brl_2"/>
    <property type="match status" value="1"/>
</dbReference>
<sequence length="261" mass="27955">MKTALYLAFSCFPFGATTLAQTPQSTHVYLRAGIGYSRATGGQATSATGILLLTDYSRSYPNASDATPLNVGGSQWLLVGTVGVGVTVPVSPHFVIQAEINLEQKGSKVNLTEALYDRGLIICDPGPCSTSVPLLADGSFSSRLTYLTLPIVAGYRFGQLTLSAGPYVGYKLAEQLSGSYSLKNPLVVPINTATRGYKAFDAGFVAGIGYALTPRVGVDIRYSQGLLYPAKAFRYGISGSERMEEFYNQSMQLAVRYELTH</sequence>
<evidence type="ECO:0000313" key="3">
    <source>
        <dbReference type="EMBL" id="MBO0934263.1"/>
    </source>
</evidence>
<dbReference type="AlphaFoldDB" id="A0A939GDA3"/>
<accession>A0A939GDA3</accession>
<dbReference type="EMBL" id="JAFMYU010000029">
    <property type="protein sequence ID" value="MBO0934263.1"/>
    <property type="molecule type" value="Genomic_DNA"/>
</dbReference>
<dbReference type="RefSeq" id="WP_207338228.1">
    <property type="nucleotide sequence ID" value="NZ_JAFMYU010000029.1"/>
</dbReference>
<comment type="caution">
    <text evidence="3">The sequence shown here is derived from an EMBL/GenBank/DDBJ whole genome shotgun (WGS) entry which is preliminary data.</text>
</comment>
<reference evidence="3 4" key="1">
    <citation type="submission" date="2021-03" db="EMBL/GenBank/DDBJ databases">
        <title>Fibrella sp. HMF5036 genome sequencing and assembly.</title>
        <authorList>
            <person name="Kang H."/>
            <person name="Kim H."/>
            <person name="Bae S."/>
            <person name="Joh K."/>
        </authorList>
    </citation>
    <scope>NUCLEOTIDE SEQUENCE [LARGE SCALE GENOMIC DNA]</scope>
    <source>
        <strain evidence="3 4">HMF5036</strain>
    </source>
</reference>
<feature type="domain" description="Outer membrane protein beta-barrel" evidence="2">
    <location>
        <begin position="72"/>
        <end position="226"/>
    </location>
</feature>
<feature type="chain" id="PRO_5038048801" evidence="1">
    <location>
        <begin position="21"/>
        <end position="261"/>
    </location>
</feature>
<feature type="signal peptide" evidence="1">
    <location>
        <begin position="1"/>
        <end position="20"/>
    </location>
</feature>
<dbReference type="InterPro" id="IPR025665">
    <property type="entry name" value="Beta-barrel_OMP_2"/>
</dbReference>
<proteinExistence type="predicted"/>
<dbReference type="Proteomes" id="UP000664795">
    <property type="component" value="Unassembled WGS sequence"/>
</dbReference>
<evidence type="ECO:0000256" key="1">
    <source>
        <dbReference type="SAM" id="SignalP"/>
    </source>
</evidence>
<keyword evidence="4" id="KW-1185">Reference proteome</keyword>
<evidence type="ECO:0000313" key="4">
    <source>
        <dbReference type="Proteomes" id="UP000664795"/>
    </source>
</evidence>
<keyword evidence="1" id="KW-0732">Signal</keyword>